<dbReference type="RefSeq" id="WP_143217189.1">
    <property type="nucleotide sequence ID" value="NZ_JBJJWX010000021.1"/>
</dbReference>
<accession>A0A252AP09</accession>
<dbReference type="InterPro" id="IPR013321">
    <property type="entry name" value="Arc_rbn_hlx_hlx"/>
</dbReference>
<proteinExistence type="predicted"/>
<gene>
    <name evidence="1" type="ORF">HK17_11550</name>
</gene>
<name>A0A252AP09_9PROT</name>
<dbReference type="GO" id="GO:0006355">
    <property type="term" value="P:regulation of DNA-templated transcription"/>
    <property type="evidence" value="ECO:0007669"/>
    <property type="project" value="InterPro"/>
</dbReference>
<dbReference type="InterPro" id="IPR010985">
    <property type="entry name" value="Ribbon_hlx_hlx"/>
</dbReference>
<sequence>MSDTRPSVTIRMPSFLKGKIEERSKRQLRSLNAEIVYLLGFAIDEVDEWERFKDAQKAVLNEDWLNIPVIENTNGLNADERSLVRMWRAMNEGERLALRAVAERLADKASDAS</sequence>
<evidence type="ECO:0000313" key="1">
    <source>
        <dbReference type="EMBL" id="OUI91422.1"/>
    </source>
</evidence>
<evidence type="ECO:0008006" key="3">
    <source>
        <dbReference type="Google" id="ProtNLM"/>
    </source>
</evidence>
<reference evidence="2" key="1">
    <citation type="submission" date="2014-06" db="EMBL/GenBank/DDBJ databases">
        <authorList>
            <person name="Winans N.J."/>
            <person name="Newell P.D."/>
            <person name="Douglas A.E."/>
        </authorList>
    </citation>
    <scope>NUCLEOTIDE SEQUENCE [LARGE SCALE GENOMIC DNA]</scope>
</reference>
<evidence type="ECO:0000313" key="2">
    <source>
        <dbReference type="Proteomes" id="UP000194641"/>
    </source>
</evidence>
<dbReference type="Proteomes" id="UP000194641">
    <property type="component" value="Unassembled WGS sequence"/>
</dbReference>
<dbReference type="EMBL" id="JOPA01000036">
    <property type="protein sequence ID" value="OUI91422.1"/>
    <property type="molecule type" value="Genomic_DNA"/>
</dbReference>
<dbReference type="SUPFAM" id="SSF47598">
    <property type="entry name" value="Ribbon-helix-helix"/>
    <property type="match status" value="1"/>
</dbReference>
<dbReference type="AlphaFoldDB" id="A0A252AP09"/>
<organism evidence="1 2">
    <name type="scientific">Acetobacter indonesiensis</name>
    <dbReference type="NCBI Taxonomy" id="104101"/>
    <lineage>
        <taxon>Bacteria</taxon>
        <taxon>Pseudomonadati</taxon>
        <taxon>Pseudomonadota</taxon>
        <taxon>Alphaproteobacteria</taxon>
        <taxon>Acetobacterales</taxon>
        <taxon>Acetobacteraceae</taxon>
        <taxon>Acetobacter</taxon>
    </lineage>
</organism>
<protein>
    <recommendedName>
        <fullName evidence="3">Arc-like DNA binding domain-containing protein</fullName>
    </recommendedName>
</protein>
<dbReference type="Gene3D" id="1.10.1220.10">
    <property type="entry name" value="Met repressor-like"/>
    <property type="match status" value="1"/>
</dbReference>
<comment type="caution">
    <text evidence="1">The sequence shown here is derived from an EMBL/GenBank/DDBJ whole genome shotgun (WGS) entry which is preliminary data.</text>
</comment>